<feature type="signal peptide" evidence="9">
    <location>
        <begin position="1"/>
        <end position="17"/>
    </location>
</feature>
<evidence type="ECO:0000256" key="7">
    <source>
        <dbReference type="ARBA" id="ARBA00023157"/>
    </source>
</evidence>
<proteinExistence type="inferred from homology"/>
<comment type="function">
    <text evidence="8">Ligand for members of the frizzled family of seven transmembrane receptors.</text>
</comment>
<evidence type="ECO:0000256" key="9">
    <source>
        <dbReference type="SAM" id="SignalP"/>
    </source>
</evidence>
<dbReference type="GO" id="GO:0045165">
    <property type="term" value="P:cell fate commitment"/>
    <property type="evidence" value="ECO:0007669"/>
    <property type="project" value="TreeGrafter"/>
</dbReference>
<dbReference type="GO" id="GO:0005109">
    <property type="term" value="F:frizzled binding"/>
    <property type="evidence" value="ECO:0007669"/>
    <property type="project" value="TreeGrafter"/>
</dbReference>
<dbReference type="PRINTS" id="PR01349">
    <property type="entry name" value="WNTPROTEIN"/>
</dbReference>
<keyword evidence="7" id="KW-1015">Disulfide bond</keyword>
<comment type="similarity">
    <text evidence="2 8">Belongs to the Wnt family.</text>
</comment>
<dbReference type="PANTHER" id="PTHR12027">
    <property type="entry name" value="WNT RELATED"/>
    <property type="match status" value="1"/>
</dbReference>
<dbReference type="SMR" id="A0A0M4EI36"/>
<keyword evidence="9" id="KW-0732">Signal</keyword>
<dbReference type="AlphaFoldDB" id="A0A0M4EI36"/>
<dbReference type="GO" id="GO:0005125">
    <property type="term" value="F:cytokine activity"/>
    <property type="evidence" value="ECO:0007669"/>
    <property type="project" value="TreeGrafter"/>
</dbReference>
<dbReference type="InterPro" id="IPR005817">
    <property type="entry name" value="Wnt"/>
</dbReference>
<comment type="subcellular location">
    <subcellularLocation>
        <location evidence="1 8">Secreted</location>
        <location evidence="1 8">Extracellular space</location>
        <location evidence="1 8">Extracellular matrix</location>
    </subcellularLocation>
</comment>
<keyword evidence="3 8" id="KW-0217">Developmental protein</keyword>
<evidence type="ECO:0000256" key="5">
    <source>
        <dbReference type="ARBA" id="ARBA00022530"/>
    </source>
</evidence>
<evidence type="ECO:0000256" key="1">
    <source>
        <dbReference type="ARBA" id="ARBA00004498"/>
    </source>
</evidence>
<dbReference type="GO" id="GO:0030182">
    <property type="term" value="P:neuron differentiation"/>
    <property type="evidence" value="ECO:0007669"/>
    <property type="project" value="TreeGrafter"/>
</dbReference>
<feature type="chain" id="PRO_5005793218" description="Protein Wnt" evidence="9">
    <location>
        <begin position="18"/>
        <end position="311"/>
    </location>
</feature>
<evidence type="ECO:0000256" key="8">
    <source>
        <dbReference type="RuleBase" id="RU003500"/>
    </source>
</evidence>
<dbReference type="Gene3D" id="3.30.2460.20">
    <property type="match status" value="1"/>
</dbReference>
<dbReference type="GO" id="GO:0060070">
    <property type="term" value="P:canonical Wnt signaling pathway"/>
    <property type="evidence" value="ECO:0007669"/>
    <property type="project" value="TreeGrafter"/>
</dbReference>
<name>A0A0M4EI36_DROBS</name>
<keyword evidence="5" id="KW-0272">Extracellular matrix</keyword>
<evidence type="ECO:0000256" key="6">
    <source>
        <dbReference type="ARBA" id="ARBA00022687"/>
    </source>
</evidence>
<dbReference type="EMBL" id="CP012526">
    <property type="protein sequence ID" value="ALC46234.1"/>
    <property type="molecule type" value="Genomic_DNA"/>
</dbReference>
<reference evidence="10 11" key="1">
    <citation type="submission" date="2015-08" db="EMBL/GenBank/DDBJ databases">
        <title>Ancestral chromatin configuration constrains chromatin evolution on differentiating sex chromosomes in Drosophila.</title>
        <authorList>
            <person name="Zhou Q."/>
            <person name="Bachtrog D."/>
        </authorList>
    </citation>
    <scope>NUCLEOTIDE SEQUENCE [LARGE SCALE GENOMIC DNA]</scope>
    <source>
        <tissue evidence="10">Whole larvae</tissue>
    </source>
</reference>
<dbReference type="Pfam" id="PF00110">
    <property type="entry name" value="wnt"/>
    <property type="match status" value="1"/>
</dbReference>
<protein>
    <recommendedName>
        <fullName evidence="8">Protein Wnt</fullName>
    </recommendedName>
</protein>
<evidence type="ECO:0000313" key="11">
    <source>
        <dbReference type="Proteomes" id="UP000494163"/>
    </source>
</evidence>
<gene>
    <name evidence="10" type="ORF">Dbus_chr3Rg984</name>
</gene>
<sequence>MFYIIQIFLSITSTVSSASVADSMNYYQYTHQFKTPISWQAISSNSLQLALDSCQQSFKWQRWNCPSHDFAQRVAPNAAHELDREDIYVAAISLAAILHTLTRDCANGVVANCGCSDNSLQVPCAHEPAKALELYQARFGAGAGAAAHNQRVVGALLQQSLEKECHCKQKSPQGGCLQEQCVQVLKPFESVAQDVLQMYDDAVQLDSTLDNLKIMWQNIPLDTLVYMQDSPNYCEPDASGRWAGTRGRQCSKHGGDTADERLSCQQLCRVCGLRIRSQHVRNERRCNCKLLWGFRLQCDVCIQLERQYSCY</sequence>
<evidence type="ECO:0000256" key="4">
    <source>
        <dbReference type="ARBA" id="ARBA00022525"/>
    </source>
</evidence>
<dbReference type="GO" id="GO:0005615">
    <property type="term" value="C:extracellular space"/>
    <property type="evidence" value="ECO:0007669"/>
    <property type="project" value="TreeGrafter"/>
</dbReference>
<evidence type="ECO:0000313" key="10">
    <source>
        <dbReference type="EMBL" id="ALC46234.1"/>
    </source>
</evidence>
<dbReference type="FunFam" id="3.30.2460.20:FF:000006">
    <property type="entry name" value="Protein Wnt"/>
    <property type="match status" value="1"/>
</dbReference>
<dbReference type="OMA" id="ERRCNCK"/>
<accession>A0A0M4EI36</accession>
<dbReference type="OrthoDB" id="5945655at2759"/>
<keyword evidence="4" id="KW-0964">Secreted</keyword>
<evidence type="ECO:0000256" key="3">
    <source>
        <dbReference type="ARBA" id="ARBA00022473"/>
    </source>
</evidence>
<dbReference type="InterPro" id="IPR043158">
    <property type="entry name" value="Wnt_C"/>
</dbReference>
<keyword evidence="6 8" id="KW-0879">Wnt signaling pathway</keyword>
<dbReference type="STRING" id="30019.A0A0M4EI36"/>
<dbReference type="SMART" id="SM00097">
    <property type="entry name" value="WNT1"/>
    <property type="match status" value="1"/>
</dbReference>
<dbReference type="PANTHER" id="PTHR12027:SF81">
    <property type="entry name" value="WNT INHIBITOR OF DORSAL PROTEIN"/>
    <property type="match status" value="1"/>
</dbReference>
<keyword evidence="11" id="KW-1185">Reference proteome</keyword>
<dbReference type="Proteomes" id="UP000494163">
    <property type="component" value="Chromosome 3R"/>
</dbReference>
<evidence type="ECO:0000256" key="2">
    <source>
        <dbReference type="ARBA" id="ARBA00005683"/>
    </source>
</evidence>
<organism evidence="10 11">
    <name type="scientific">Drosophila busckii</name>
    <name type="common">Fruit fly</name>
    <dbReference type="NCBI Taxonomy" id="30019"/>
    <lineage>
        <taxon>Eukaryota</taxon>
        <taxon>Metazoa</taxon>
        <taxon>Ecdysozoa</taxon>
        <taxon>Arthropoda</taxon>
        <taxon>Hexapoda</taxon>
        <taxon>Insecta</taxon>
        <taxon>Pterygota</taxon>
        <taxon>Neoptera</taxon>
        <taxon>Endopterygota</taxon>
        <taxon>Diptera</taxon>
        <taxon>Brachycera</taxon>
        <taxon>Muscomorpha</taxon>
        <taxon>Ephydroidea</taxon>
        <taxon>Drosophilidae</taxon>
        <taxon>Drosophila</taxon>
    </lineage>
</organism>